<evidence type="ECO:0000259" key="8">
    <source>
        <dbReference type="PROSITE" id="PS50850"/>
    </source>
</evidence>
<evidence type="ECO:0000256" key="2">
    <source>
        <dbReference type="ARBA" id="ARBA00022448"/>
    </source>
</evidence>
<reference evidence="9 10" key="1">
    <citation type="submission" date="2023-07" db="EMBL/GenBank/DDBJ databases">
        <authorList>
            <person name="Girao M."/>
            <person name="Carvalho M.F."/>
        </authorList>
    </citation>
    <scope>NUCLEOTIDE SEQUENCE [LARGE SCALE GENOMIC DNA]</scope>
    <source>
        <strain evidence="9 10">66/93</strain>
    </source>
</reference>
<dbReference type="PANTHER" id="PTHR42718">
    <property type="entry name" value="MAJOR FACILITATOR SUPERFAMILY MULTIDRUG TRANSPORTER MFSC"/>
    <property type="match status" value="1"/>
</dbReference>
<dbReference type="PROSITE" id="PS50850">
    <property type="entry name" value="MFS"/>
    <property type="match status" value="1"/>
</dbReference>
<feature type="non-terminal residue" evidence="9">
    <location>
        <position position="1"/>
    </location>
</feature>
<protein>
    <submittedName>
        <fullName evidence="9">MFS transporter</fullName>
    </submittedName>
</protein>
<dbReference type="RefSeq" id="WP_330157634.1">
    <property type="nucleotide sequence ID" value="NZ_JAUUCC010000014.1"/>
</dbReference>
<keyword evidence="3" id="KW-1003">Cell membrane</keyword>
<feature type="transmembrane region" description="Helical" evidence="7">
    <location>
        <begin position="109"/>
        <end position="128"/>
    </location>
</feature>
<feature type="transmembrane region" description="Helical" evidence="7">
    <location>
        <begin position="78"/>
        <end position="103"/>
    </location>
</feature>
<comment type="caution">
    <text evidence="9">The sequence shown here is derived from an EMBL/GenBank/DDBJ whole genome shotgun (WGS) entry which is preliminary data.</text>
</comment>
<evidence type="ECO:0000256" key="6">
    <source>
        <dbReference type="ARBA" id="ARBA00023136"/>
    </source>
</evidence>
<feature type="transmembrane region" description="Helical" evidence="7">
    <location>
        <begin position="370"/>
        <end position="391"/>
    </location>
</feature>
<gene>
    <name evidence="9" type="ORF">Q8A49_07915</name>
</gene>
<dbReference type="InterPro" id="IPR020846">
    <property type="entry name" value="MFS_dom"/>
</dbReference>
<feature type="transmembrane region" description="Helical" evidence="7">
    <location>
        <begin position="241"/>
        <end position="263"/>
    </location>
</feature>
<evidence type="ECO:0000256" key="7">
    <source>
        <dbReference type="SAM" id="Phobius"/>
    </source>
</evidence>
<proteinExistence type="predicted"/>
<feature type="transmembrane region" description="Helical" evidence="7">
    <location>
        <begin position="19"/>
        <end position="38"/>
    </location>
</feature>
<feature type="transmembrane region" description="Helical" evidence="7">
    <location>
        <begin position="44"/>
        <end position="66"/>
    </location>
</feature>
<dbReference type="Gene3D" id="1.20.1250.20">
    <property type="entry name" value="MFS general substrate transporter like domains"/>
    <property type="match status" value="1"/>
</dbReference>
<organism evidence="9 10">
    <name type="scientific">Nocardiopsis tropica</name>
    <dbReference type="NCBI Taxonomy" id="109330"/>
    <lineage>
        <taxon>Bacteria</taxon>
        <taxon>Bacillati</taxon>
        <taxon>Actinomycetota</taxon>
        <taxon>Actinomycetes</taxon>
        <taxon>Streptosporangiales</taxon>
        <taxon>Nocardiopsidaceae</taxon>
        <taxon>Nocardiopsis</taxon>
    </lineage>
</organism>
<dbReference type="SUPFAM" id="SSF103473">
    <property type="entry name" value="MFS general substrate transporter"/>
    <property type="match status" value="1"/>
</dbReference>
<dbReference type="EMBL" id="JAUUCC010000014">
    <property type="protein sequence ID" value="MEE2050420.1"/>
    <property type="molecule type" value="Genomic_DNA"/>
</dbReference>
<keyword evidence="5 7" id="KW-1133">Transmembrane helix</keyword>
<feature type="transmembrane region" description="Helical" evidence="7">
    <location>
        <begin position="140"/>
        <end position="161"/>
    </location>
</feature>
<evidence type="ECO:0000256" key="1">
    <source>
        <dbReference type="ARBA" id="ARBA00004651"/>
    </source>
</evidence>
<feature type="transmembrane region" description="Helical" evidence="7">
    <location>
        <begin position="302"/>
        <end position="325"/>
    </location>
</feature>
<dbReference type="Gene3D" id="1.20.1720.10">
    <property type="entry name" value="Multidrug resistance protein D"/>
    <property type="match status" value="1"/>
</dbReference>
<evidence type="ECO:0000256" key="3">
    <source>
        <dbReference type="ARBA" id="ARBA00022475"/>
    </source>
</evidence>
<keyword evidence="2" id="KW-0813">Transport</keyword>
<dbReference type="InterPro" id="IPR036259">
    <property type="entry name" value="MFS_trans_sf"/>
</dbReference>
<name>A0ABU7KMA0_9ACTN</name>
<sequence length="397" mass="38747">GGFLLLGGRAADRLGARRMLVAGAALMGAASVAGALAQDPGVLIAARALQGLGAAALFPATLSLLNNTFRKGPERTRAMAVWGTAGAFGALAGGAVGGILTSVFGWPSVFWALVPATLAVVVAAPGVLPADVRRPARAGFDLPGAAAVTAGSLLVVLGISLGQSAGWASWQSAGAILLGLLTLGALLLLERRAPDPLLPAGLLTNRPLLVTMALVFVLMGTVNTLHYVYTTHVQGTLGLSPLAAGLGFLPQGLAAMLGSALLLPPLLDRWGVRRALVAGMAGSGATAALFAAALAADSYWAMLPAVVLLGVTAGTTYPVLFAAAASGVADDEQGVGSAMVSTAQQIGAAVGLASLVAVADAAAGPASSGLGAASLAGGLATAAAALLALALRSRPAG</sequence>
<feature type="transmembrane region" description="Helical" evidence="7">
    <location>
        <begin position="167"/>
        <end position="189"/>
    </location>
</feature>
<dbReference type="Proteomes" id="UP001348641">
    <property type="component" value="Unassembled WGS sequence"/>
</dbReference>
<comment type="subcellular location">
    <subcellularLocation>
        <location evidence="1">Cell membrane</location>
        <topology evidence="1">Multi-pass membrane protein</topology>
    </subcellularLocation>
</comment>
<feature type="transmembrane region" description="Helical" evidence="7">
    <location>
        <begin position="209"/>
        <end position="229"/>
    </location>
</feature>
<evidence type="ECO:0000313" key="9">
    <source>
        <dbReference type="EMBL" id="MEE2050420.1"/>
    </source>
</evidence>
<accession>A0ABU7KMA0</accession>
<keyword evidence="4 7" id="KW-0812">Transmembrane</keyword>
<feature type="transmembrane region" description="Helical" evidence="7">
    <location>
        <begin position="346"/>
        <end position="364"/>
    </location>
</feature>
<dbReference type="Pfam" id="PF07690">
    <property type="entry name" value="MFS_1"/>
    <property type="match status" value="1"/>
</dbReference>
<evidence type="ECO:0000313" key="10">
    <source>
        <dbReference type="Proteomes" id="UP001348641"/>
    </source>
</evidence>
<dbReference type="InterPro" id="IPR011701">
    <property type="entry name" value="MFS"/>
</dbReference>
<feature type="transmembrane region" description="Helical" evidence="7">
    <location>
        <begin position="275"/>
        <end position="296"/>
    </location>
</feature>
<keyword evidence="6 7" id="KW-0472">Membrane</keyword>
<feature type="domain" description="Major facilitator superfamily (MFS) profile" evidence="8">
    <location>
        <begin position="1"/>
        <end position="396"/>
    </location>
</feature>
<dbReference type="PANTHER" id="PTHR42718:SF46">
    <property type="entry name" value="BLR6921 PROTEIN"/>
    <property type="match status" value="1"/>
</dbReference>
<evidence type="ECO:0000256" key="4">
    <source>
        <dbReference type="ARBA" id="ARBA00022692"/>
    </source>
</evidence>
<evidence type="ECO:0000256" key="5">
    <source>
        <dbReference type="ARBA" id="ARBA00022989"/>
    </source>
</evidence>